<gene>
    <name evidence="6" type="ORF">PMC74_17680</name>
</gene>
<dbReference type="InterPro" id="IPR045351">
    <property type="entry name" value="DUF6531"/>
</dbReference>
<proteinExistence type="predicted"/>
<feature type="compositionally biased region" description="Polar residues" evidence="2">
    <location>
        <begin position="276"/>
        <end position="297"/>
    </location>
</feature>
<dbReference type="InterPro" id="IPR022385">
    <property type="entry name" value="Rhs_assc_core"/>
</dbReference>
<reference evidence="6 7" key="1">
    <citation type="journal article" date="2020" name="Front. Microbiol.">
        <title>Toward Biorecycling: Isolation of a Soil Bacterium That Grows on a Polyurethane Oligomer and Monomer.</title>
        <authorList>
            <person name="Espinosa M.J.C."/>
            <person name="Blanco A.C."/>
            <person name="Schmidgall T."/>
            <person name="Atanasoff-Kardjalieff A.K."/>
            <person name="Kappelmeyer U."/>
            <person name="Tischler D."/>
            <person name="Pieper D.H."/>
            <person name="Heipieper H.J."/>
            <person name="Eberlein C."/>
        </authorList>
    </citation>
    <scope>NUCLEOTIDE SEQUENCE [LARGE SCALE GENOMIC DNA]</scope>
    <source>
        <strain evidence="6 7">TDA1</strain>
    </source>
</reference>
<keyword evidence="1" id="KW-0677">Repeat</keyword>
<evidence type="ECO:0000259" key="5">
    <source>
        <dbReference type="Pfam" id="PF25023"/>
    </source>
</evidence>
<dbReference type="InterPro" id="IPR031325">
    <property type="entry name" value="RHS_repeat"/>
</dbReference>
<feature type="region of interest" description="Disordered" evidence="2">
    <location>
        <begin position="1097"/>
        <end position="1118"/>
    </location>
</feature>
<evidence type="ECO:0000259" key="4">
    <source>
        <dbReference type="Pfam" id="PF20148"/>
    </source>
</evidence>
<dbReference type="InterPro" id="IPR006530">
    <property type="entry name" value="YD"/>
</dbReference>
<dbReference type="InterPro" id="IPR056823">
    <property type="entry name" value="TEN-like_YD-shell"/>
</dbReference>
<dbReference type="Pfam" id="PF25023">
    <property type="entry name" value="TEN_YD-shell"/>
    <property type="match status" value="2"/>
</dbReference>
<organism evidence="6 7">
    <name type="scientific">Pseudomonas capeferrum</name>
    <dbReference type="NCBI Taxonomy" id="1495066"/>
    <lineage>
        <taxon>Bacteria</taxon>
        <taxon>Pseudomonadati</taxon>
        <taxon>Pseudomonadota</taxon>
        <taxon>Gammaproteobacteria</taxon>
        <taxon>Pseudomonadales</taxon>
        <taxon>Pseudomonadaceae</taxon>
        <taxon>Pseudomonas</taxon>
    </lineage>
</organism>
<feature type="domain" description="RHS protein conserved region" evidence="3">
    <location>
        <begin position="1292"/>
        <end position="1321"/>
    </location>
</feature>
<dbReference type="Gene3D" id="2.180.10.10">
    <property type="entry name" value="RHS repeat-associated core"/>
    <property type="match status" value="2"/>
</dbReference>
<keyword evidence="7" id="KW-1185">Reference proteome</keyword>
<evidence type="ECO:0000256" key="2">
    <source>
        <dbReference type="SAM" id="MobiDB-lite"/>
    </source>
</evidence>
<dbReference type="NCBIfam" id="TIGR03696">
    <property type="entry name" value="Rhs_assc_core"/>
    <property type="match status" value="1"/>
</dbReference>
<dbReference type="PANTHER" id="PTHR32305">
    <property type="match status" value="1"/>
</dbReference>
<evidence type="ECO:0000256" key="1">
    <source>
        <dbReference type="ARBA" id="ARBA00022737"/>
    </source>
</evidence>
<feature type="compositionally biased region" description="Polar residues" evidence="2">
    <location>
        <begin position="1"/>
        <end position="20"/>
    </location>
</feature>
<dbReference type="EMBL" id="CP116669">
    <property type="protein sequence ID" value="WCH98598.1"/>
    <property type="molecule type" value="Genomic_DNA"/>
</dbReference>
<sequence>MTTPVRTVQQATGPTNTASVNDIEAGKEKLDQWIRKMTGGAIGWTAVNTAGSVIPGVGTVFAAVDAIGDLLTLIDGNHDDFLTWVSFGINVVGLVSFPGVGPARLTIRTTLSAVRREGIARISDALLSALEKNLNDKTRGSLEAFAQAIESRLNELLTKIAAEISKACAAFAKMLRGVASDQGQKALAKKTKQASFFFGPVAAIAANFLIEDRLLSADTCQQLLKAATVAEQIGRNASAKILGMADSGKVGSIGYLVLSLATALKNRKGRRPIAATSHSNRPSQAQHTQQQNGLTTRGTERPAVKNPNCRNLAAAGTGANISFATGSESFTHTDFSLPGCFPIEWARTYHSNLDALDTGPFGARWITPYTIFLEGTDDGGLAYRDSDGRSHQYPNPDIGKHHYDPVEDVLLVRASDSQLVVARGHDTQEHFQRQGDTYRLTSIKHRNGARLNLHYEHIHQDKPLLSDLLTYQEDRQQHHIHLEYGGNGLIRSVWKMADGIAQRQLATYEQDAEGDLISACDENAAQWRYTYHHHLITRYTDRTGRSFNLEWDGDGPTAKAIREWCEDGSFETRLEWDKNIRLTYVTNAQGQETWHYYDILGFTYRIVYPDGNEEWFYRDDAKNVVQHIHTDGSAEQFAYDERGNLLQHTRADGTSVHHAYDDLGQRFKTRDAEGGLWKYDYDQRGNIIETQDPLENKTLYTYNSDNLPIAITDTNGGEKKLAYNQDGQLTSYTDCSGKTTQWKYDAAGQLVKLTNAAGEVTEYQYEAGQLVLLVHPDKTTERFERDAEGRLLSHTDALYRRTRWTYNEAGLIYQRHNANDTTLTYHWDKLGQLERLRNENNSEASFRYDPVGRLLKETGFDKEITHYLYDNGSNLPTRRVDGDRTTHFEYDPMGRLIERKAARRGGEKWEVETFAYDGNGNLLAANNGACRLQWFYDAAGNNTREHQWLDYLTKPQVAVFTHEYDALNLRIATTRPDGHRVSWLTYGSGHLLALKLDDKELISYERDDLHREIGRVQGNGLIQRQTWSPNGQLLEQTLARQGESKRIAARNYRYDEAGQLCHINDLNRGDLRYRYDLVGRLIEASQNYEKETFAFDPAGNLLDPEAPPGPNPRSPRKVMDNVLRSYCGTQYRYDERGNLLERIENGSTGKFTWDLFDRLRRYEDDRLVVEFGYDALGRRVYKDSRSKYRNRVQAGPVWNENARRALNEKLGCDLTLFIWDGDTLAFEQRGRNGKGQTTHYLFEPGTFIPVAQGVMSHIEEMPHQPLHQSPYIDQDSMWRLHLIPKPFCTVGWYHCDHLGTPTELTDNIGKTAWSSRHTAWGFPREDYSENTATTDPRNPLRFQGQHSDVETALHYNHHRYYDPRATRFISKDPVGFDGGLNIYQYAPNPTHWIDPYGLTKTATPCPTRDKQNEAERERIRKERQCDELHDDYNQAMNSALKHSQISAKNSVPNPAKFIPEPFNGRRAATEHRGFRVEYDNRHKAHINTFNRKNERTICFEATQRTVGRIIRRFNR</sequence>
<dbReference type="Gene3D" id="3.90.930.1">
    <property type="match status" value="1"/>
</dbReference>
<feature type="region of interest" description="Disordered" evidence="2">
    <location>
        <begin position="269"/>
        <end position="308"/>
    </location>
</feature>
<dbReference type="Proteomes" id="UP001214301">
    <property type="component" value="Chromosome"/>
</dbReference>
<evidence type="ECO:0000313" key="6">
    <source>
        <dbReference type="EMBL" id="WCH98598.1"/>
    </source>
</evidence>
<dbReference type="InterPro" id="IPR001826">
    <property type="entry name" value="RHS"/>
</dbReference>
<feature type="region of interest" description="Disordered" evidence="2">
    <location>
        <begin position="1"/>
        <end position="22"/>
    </location>
</feature>
<feature type="domain" description="DUF6531" evidence="4">
    <location>
        <begin position="320"/>
        <end position="393"/>
    </location>
</feature>
<dbReference type="SUPFAM" id="SSF69304">
    <property type="entry name" value="Tricorn protease N-terminal domain"/>
    <property type="match status" value="1"/>
</dbReference>
<dbReference type="PRINTS" id="PR00394">
    <property type="entry name" value="RHSPROTEIN"/>
</dbReference>
<evidence type="ECO:0000313" key="7">
    <source>
        <dbReference type="Proteomes" id="UP001214301"/>
    </source>
</evidence>
<feature type="domain" description="Teneurin-like YD-shell" evidence="5">
    <location>
        <begin position="1070"/>
        <end position="1185"/>
    </location>
</feature>
<name>A0ABY7R5Z1_9PSED</name>
<accession>A0ABY7R5Z1</accession>
<dbReference type="Pfam" id="PF05593">
    <property type="entry name" value="RHS_repeat"/>
    <property type="match status" value="1"/>
</dbReference>
<dbReference type="InterPro" id="IPR050708">
    <property type="entry name" value="T6SS_VgrG/RHS"/>
</dbReference>
<protein>
    <submittedName>
        <fullName evidence="6">DUF6531 domain-containing protein</fullName>
    </submittedName>
</protein>
<dbReference type="NCBIfam" id="TIGR01643">
    <property type="entry name" value="YD_repeat_2x"/>
    <property type="match status" value="5"/>
</dbReference>
<evidence type="ECO:0000259" key="3">
    <source>
        <dbReference type="Pfam" id="PF03527"/>
    </source>
</evidence>
<dbReference type="PANTHER" id="PTHR32305:SF15">
    <property type="entry name" value="PROTEIN RHSA-RELATED"/>
    <property type="match status" value="1"/>
</dbReference>
<dbReference type="Pfam" id="PF03527">
    <property type="entry name" value="RHS"/>
    <property type="match status" value="1"/>
</dbReference>
<feature type="domain" description="Teneurin-like YD-shell" evidence="5">
    <location>
        <begin position="507"/>
        <end position="648"/>
    </location>
</feature>
<dbReference type="CDD" id="cd20743">
    <property type="entry name" value="FIX_RhsA-like"/>
    <property type="match status" value="1"/>
</dbReference>
<dbReference type="Pfam" id="PF20148">
    <property type="entry name" value="DUF6531"/>
    <property type="match status" value="1"/>
</dbReference>
<dbReference type="RefSeq" id="WP_052040616.1">
    <property type="nucleotide sequence ID" value="NZ_CP116669.1"/>
</dbReference>